<dbReference type="SUPFAM" id="SSF55447">
    <property type="entry name" value="CO dehydrogenase flavoprotein C-terminal domain-like"/>
    <property type="match status" value="1"/>
</dbReference>
<dbReference type="GO" id="GO:0016491">
    <property type="term" value="F:oxidoreductase activity"/>
    <property type="evidence" value="ECO:0007669"/>
    <property type="project" value="UniProtKB-KW"/>
</dbReference>
<dbReference type="AlphaFoldDB" id="A0A7T4KGY3"/>
<dbReference type="PANTHER" id="PTHR42659">
    <property type="entry name" value="XANTHINE DEHYDROGENASE SUBUNIT C-RELATED"/>
    <property type="match status" value="1"/>
</dbReference>
<keyword evidence="3" id="KW-0560">Oxidoreductase</keyword>
<dbReference type="Gene3D" id="3.30.390.50">
    <property type="entry name" value="CO dehydrogenase flavoprotein, C-terminal domain"/>
    <property type="match status" value="1"/>
</dbReference>
<dbReference type="EMBL" id="CP066022">
    <property type="protein sequence ID" value="QQB74123.1"/>
    <property type="molecule type" value="Genomic_DNA"/>
</dbReference>
<dbReference type="GO" id="GO:0071949">
    <property type="term" value="F:FAD binding"/>
    <property type="evidence" value="ECO:0007669"/>
    <property type="project" value="InterPro"/>
</dbReference>
<dbReference type="SUPFAM" id="SSF56176">
    <property type="entry name" value="FAD-binding/transporter-associated domain-like"/>
    <property type="match status" value="1"/>
</dbReference>
<dbReference type="RefSeq" id="WP_198480764.1">
    <property type="nucleotide sequence ID" value="NZ_CP066022.1"/>
</dbReference>
<dbReference type="InterPro" id="IPR036318">
    <property type="entry name" value="FAD-bd_PCMH-like_sf"/>
</dbReference>
<dbReference type="InterPro" id="IPR016167">
    <property type="entry name" value="FAD-bd_PCMH_sub1"/>
</dbReference>
<feature type="domain" description="FAD-binding PCMH-type" evidence="4">
    <location>
        <begin position="1"/>
        <end position="174"/>
    </location>
</feature>
<dbReference type="PROSITE" id="PS51387">
    <property type="entry name" value="FAD_PCMH"/>
    <property type="match status" value="1"/>
</dbReference>
<evidence type="ECO:0000256" key="2">
    <source>
        <dbReference type="ARBA" id="ARBA00022827"/>
    </source>
</evidence>
<gene>
    <name evidence="5" type="ORF">I6H56_01205</name>
</gene>
<dbReference type="Proteomes" id="UP000595577">
    <property type="component" value="Chromosome"/>
</dbReference>
<name>A0A7T4KGY3_9FUSO</name>
<dbReference type="Pfam" id="PF00941">
    <property type="entry name" value="FAD_binding_5"/>
    <property type="match status" value="1"/>
</dbReference>
<evidence type="ECO:0000256" key="1">
    <source>
        <dbReference type="ARBA" id="ARBA00022630"/>
    </source>
</evidence>
<reference evidence="5 6" key="1">
    <citation type="submission" date="2020-12" db="EMBL/GenBank/DDBJ databases">
        <title>FDA dAtabase for Regulatory Grade micrObial Sequences (FDA-ARGOS): Supporting development and validation of Infectious Disease Dx tests.</title>
        <authorList>
            <person name="Sproer C."/>
            <person name="Gronow S."/>
            <person name="Severitt S."/>
            <person name="Schroder I."/>
            <person name="Tallon L."/>
            <person name="Sadzewicz L."/>
            <person name="Zhao X."/>
            <person name="Boylan J."/>
            <person name="Ott S."/>
            <person name="Bowen H."/>
            <person name="Vavikolanu K."/>
            <person name="Mehta A."/>
            <person name="Aluvathingal J."/>
            <person name="Nadendla S."/>
            <person name="Lowell S."/>
            <person name="Myers T."/>
            <person name="Yan Y."/>
            <person name="Sichtig H."/>
        </authorList>
    </citation>
    <scope>NUCLEOTIDE SEQUENCE [LARGE SCALE GENOMIC DNA]</scope>
    <source>
        <strain evidence="5 6">FDAARGOS_999</strain>
    </source>
</reference>
<evidence type="ECO:0000259" key="4">
    <source>
        <dbReference type="PROSITE" id="PS51387"/>
    </source>
</evidence>
<dbReference type="InterPro" id="IPR016169">
    <property type="entry name" value="FAD-bd_PCMH_sub2"/>
</dbReference>
<proteinExistence type="predicted"/>
<dbReference type="Gene3D" id="3.30.43.10">
    <property type="entry name" value="Uridine Diphospho-n-acetylenolpyruvylglucosamine Reductase, domain 2"/>
    <property type="match status" value="1"/>
</dbReference>
<evidence type="ECO:0000313" key="5">
    <source>
        <dbReference type="EMBL" id="QQB74123.1"/>
    </source>
</evidence>
<dbReference type="PANTHER" id="PTHR42659:SF2">
    <property type="entry name" value="XANTHINE DEHYDROGENASE SUBUNIT C-RELATED"/>
    <property type="match status" value="1"/>
</dbReference>
<dbReference type="Gene3D" id="3.30.465.10">
    <property type="match status" value="1"/>
</dbReference>
<organism evidence="5 6">
    <name type="scientific">Fusobacterium canifelinum</name>
    <dbReference type="NCBI Taxonomy" id="285729"/>
    <lineage>
        <taxon>Bacteria</taxon>
        <taxon>Fusobacteriati</taxon>
        <taxon>Fusobacteriota</taxon>
        <taxon>Fusobacteriia</taxon>
        <taxon>Fusobacteriales</taxon>
        <taxon>Fusobacteriaceae</taxon>
        <taxon>Fusobacterium</taxon>
    </lineage>
</organism>
<keyword evidence="2" id="KW-0274">FAD</keyword>
<dbReference type="InterPro" id="IPR016166">
    <property type="entry name" value="FAD-bd_PCMH"/>
</dbReference>
<protein>
    <submittedName>
        <fullName evidence="5">FAD binding domain-containing protein</fullName>
    </submittedName>
</protein>
<evidence type="ECO:0000313" key="6">
    <source>
        <dbReference type="Proteomes" id="UP000595577"/>
    </source>
</evidence>
<accession>A0A7T4KGY3</accession>
<keyword evidence="1" id="KW-0285">Flavoprotein</keyword>
<sequence>MIKSYIPKNIDELFNCLAEMTTDSKIVAGSTDLGIRLQKGGVNPDALLYMGSIKETRDIVEYDKYVEIGAYVTHTELEESPIICKYFTAISDAAKDVGSLQIRNNGTIGGNIANASPAGDLLPVLFMLDATVVVATKNKELKDIKISEFILGPGKTVLEPGEAIVKFRINKIDDFISAFIKLGSRKKLTISRIGCTIGIVLKDSTIEDIKIYIGAISLTPVQLKKAEEYLKNENIMELFNIQVKKDISNFMSSLIYEITPEKFDRDYKVWASKAVVFDLFDIVQKRILGDR</sequence>
<dbReference type="InterPro" id="IPR036683">
    <property type="entry name" value="CO_DH_flav_C_dom_sf"/>
</dbReference>
<dbReference type="InterPro" id="IPR051312">
    <property type="entry name" value="Diverse_Substr_Oxidored"/>
</dbReference>
<dbReference type="InterPro" id="IPR002346">
    <property type="entry name" value="Mopterin_DH_FAD-bd"/>
</dbReference>
<evidence type="ECO:0000256" key="3">
    <source>
        <dbReference type="ARBA" id="ARBA00023002"/>
    </source>
</evidence>